<sequence>MPDAARIVVFGDLIDDIVVVPQHAIRPDTDTAASIRHRAGGSAANAAAWMASLGASVDFVGMVGAGDAAGHAAQLPGVRTHISEHPELPTGTIVVLVDGDSRTMLTDTGANAAMTADLVTDELLDAARAVHFTGYSLFGSPHRAESVASLIERATERGVVVSIDPGSVGFITDFGIDEFLDAIAGATVLFPNLEEGRLLTGLGDPLAIVLSLAQRFEIVALTLDAGGVIVARRGGPVEQVPAAPVEIVDPTGAGDAFAAGFLTAWLASGDLAVAAHLGVQTGALAVRTVGGRPRPAAG</sequence>
<evidence type="ECO:0000256" key="1">
    <source>
        <dbReference type="ARBA" id="ARBA00010688"/>
    </source>
</evidence>
<dbReference type="RefSeq" id="WP_200557180.1">
    <property type="nucleotide sequence ID" value="NZ_JAEPES010000006.1"/>
</dbReference>
<dbReference type="PANTHER" id="PTHR43320">
    <property type="entry name" value="SUGAR KINASE"/>
    <property type="match status" value="1"/>
</dbReference>
<evidence type="ECO:0000313" key="6">
    <source>
        <dbReference type="Proteomes" id="UP000636458"/>
    </source>
</evidence>
<evidence type="ECO:0000256" key="3">
    <source>
        <dbReference type="ARBA" id="ARBA00022777"/>
    </source>
</evidence>
<dbReference type="InterPro" id="IPR002173">
    <property type="entry name" value="Carboh/pur_kinase_PfkB_CS"/>
</dbReference>
<dbReference type="InterPro" id="IPR052700">
    <property type="entry name" value="Carb_kinase_PfkB-like"/>
</dbReference>
<evidence type="ECO:0000256" key="2">
    <source>
        <dbReference type="ARBA" id="ARBA00022679"/>
    </source>
</evidence>
<dbReference type="SUPFAM" id="SSF53613">
    <property type="entry name" value="Ribokinase-like"/>
    <property type="match status" value="1"/>
</dbReference>
<dbReference type="EMBL" id="JAEPES010000006">
    <property type="protein sequence ID" value="MBK4348978.1"/>
    <property type="molecule type" value="Genomic_DNA"/>
</dbReference>
<accession>A0A934W3H3</accession>
<comment type="similarity">
    <text evidence="1">Belongs to the carbohydrate kinase PfkB family.</text>
</comment>
<organism evidence="5 6">
    <name type="scientific">Lacisediminihabitans changchengi</name>
    <dbReference type="NCBI Taxonomy" id="2787634"/>
    <lineage>
        <taxon>Bacteria</taxon>
        <taxon>Bacillati</taxon>
        <taxon>Actinomycetota</taxon>
        <taxon>Actinomycetes</taxon>
        <taxon>Micrococcales</taxon>
        <taxon>Microbacteriaceae</taxon>
        <taxon>Lacisediminihabitans</taxon>
    </lineage>
</organism>
<name>A0A934W3H3_9MICO</name>
<keyword evidence="2" id="KW-0808">Transferase</keyword>
<dbReference type="Proteomes" id="UP000636458">
    <property type="component" value="Unassembled WGS sequence"/>
</dbReference>
<dbReference type="PROSITE" id="PS00584">
    <property type="entry name" value="PFKB_KINASES_2"/>
    <property type="match status" value="1"/>
</dbReference>
<gene>
    <name evidence="5" type="ORF">IV501_15195</name>
</gene>
<feature type="domain" description="Carbohydrate kinase PfkB" evidence="4">
    <location>
        <begin position="5"/>
        <end position="292"/>
    </location>
</feature>
<dbReference type="GO" id="GO:0016301">
    <property type="term" value="F:kinase activity"/>
    <property type="evidence" value="ECO:0007669"/>
    <property type="project" value="UniProtKB-KW"/>
</dbReference>
<dbReference type="Gene3D" id="3.40.1190.20">
    <property type="match status" value="1"/>
</dbReference>
<keyword evidence="3" id="KW-0418">Kinase</keyword>
<proteinExistence type="inferred from homology"/>
<comment type="caution">
    <text evidence="5">The sequence shown here is derived from an EMBL/GenBank/DDBJ whole genome shotgun (WGS) entry which is preliminary data.</text>
</comment>
<dbReference type="InterPro" id="IPR011611">
    <property type="entry name" value="PfkB_dom"/>
</dbReference>
<keyword evidence="6" id="KW-1185">Reference proteome</keyword>
<evidence type="ECO:0000259" key="4">
    <source>
        <dbReference type="Pfam" id="PF00294"/>
    </source>
</evidence>
<dbReference type="Pfam" id="PF00294">
    <property type="entry name" value="PfkB"/>
    <property type="match status" value="1"/>
</dbReference>
<dbReference type="PANTHER" id="PTHR43320:SF3">
    <property type="entry name" value="CARBOHYDRATE KINASE PFKB DOMAIN-CONTAINING PROTEIN"/>
    <property type="match status" value="1"/>
</dbReference>
<evidence type="ECO:0000313" key="5">
    <source>
        <dbReference type="EMBL" id="MBK4348978.1"/>
    </source>
</evidence>
<reference evidence="5" key="1">
    <citation type="submission" date="2021-01" db="EMBL/GenBank/DDBJ databases">
        <title>Lacisediminihabitans sp. nov. strain G11-30, isolated from Antarctic Soil.</title>
        <authorList>
            <person name="Li J."/>
        </authorList>
    </citation>
    <scope>NUCLEOTIDE SEQUENCE</scope>
    <source>
        <strain evidence="5">G11-30</strain>
    </source>
</reference>
<dbReference type="AlphaFoldDB" id="A0A934W3H3"/>
<dbReference type="InterPro" id="IPR029056">
    <property type="entry name" value="Ribokinase-like"/>
</dbReference>
<protein>
    <recommendedName>
        <fullName evidence="4">Carbohydrate kinase PfkB domain-containing protein</fullName>
    </recommendedName>
</protein>